<dbReference type="RefSeq" id="WP_166227994.1">
    <property type="nucleotide sequence ID" value="NZ_CP049989.1"/>
</dbReference>
<organism evidence="6 7">
    <name type="scientific">Hydrogenophaga crocea</name>
    <dbReference type="NCBI Taxonomy" id="2716225"/>
    <lineage>
        <taxon>Bacteria</taxon>
        <taxon>Pseudomonadati</taxon>
        <taxon>Pseudomonadota</taxon>
        <taxon>Betaproteobacteria</taxon>
        <taxon>Burkholderiales</taxon>
        <taxon>Comamonadaceae</taxon>
        <taxon>Hydrogenophaga</taxon>
    </lineage>
</organism>
<reference evidence="6 7" key="1">
    <citation type="submission" date="2020-03" db="EMBL/GenBank/DDBJ databases">
        <title>Hydrogenophaga sp. nov. isolated from cyanobacterial mat.</title>
        <authorList>
            <person name="Thorat V."/>
            <person name="Kirdat K."/>
            <person name="Tiwarekar B."/>
            <person name="Costa E.D."/>
            <person name="Yadav A."/>
        </authorList>
    </citation>
    <scope>NUCLEOTIDE SEQUENCE [LARGE SCALE GENOMIC DNA]</scope>
    <source>
        <strain evidence="6 7">BA0156</strain>
    </source>
</reference>
<dbReference type="Proteomes" id="UP000503162">
    <property type="component" value="Chromosome"/>
</dbReference>
<dbReference type="InterPro" id="IPR029016">
    <property type="entry name" value="GAF-like_dom_sf"/>
</dbReference>
<keyword evidence="3" id="KW-0804">Transcription</keyword>
<dbReference type="KEGG" id="hcz:G9Q37_13965"/>
<dbReference type="InterPro" id="IPR036388">
    <property type="entry name" value="WH-like_DNA-bd_sf"/>
</dbReference>
<dbReference type="AlphaFoldDB" id="A0A6G8IIY5"/>
<proteinExistence type="predicted"/>
<keyword evidence="1" id="KW-0805">Transcription regulation</keyword>
<dbReference type="InterPro" id="IPR005471">
    <property type="entry name" value="Tscrpt_reg_IclR_N"/>
</dbReference>
<dbReference type="Gene3D" id="1.10.10.10">
    <property type="entry name" value="Winged helix-like DNA-binding domain superfamily/Winged helix DNA-binding domain"/>
    <property type="match status" value="1"/>
</dbReference>
<evidence type="ECO:0000313" key="7">
    <source>
        <dbReference type="Proteomes" id="UP000503162"/>
    </source>
</evidence>
<dbReference type="GO" id="GO:0003700">
    <property type="term" value="F:DNA-binding transcription factor activity"/>
    <property type="evidence" value="ECO:0007669"/>
    <property type="project" value="TreeGrafter"/>
</dbReference>
<sequence>MNSIEESEKSEKAEKLGDSVRAVDRALEILMAFTATDHRLTAGELVKRVDLSRPTLYRLLRTLEHKGFIVSSGEPQRFELGPSVANLAHVWSAGLDIATVAQPMMRRLWEATGETVSLLVHQGAMRTCVAELPSAQPLSFKRGVGYSTDVTLGASGRVILAHVASPEAYLGGEGARDADLVAYLDRLRTIREQGYEISRDELIKGAVAMAVPYFGGDGQVKGSLAVFGPGVRVDEERVRAIVFVLKEEARKLSQALGQR</sequence>
<dbReference type="GO" id="GO:0003677">
    <property type="term" value="F:DNA binding"/>
    <property type="evidence" value="ECO:0007669"/>
    <property type="project" value="UniProtKB-KW"/>
</dbReference>
<dbReference type="SMART" id="SM00346">
    <property type="entry name" value="HTH_ICLR"/>
    <property type="match status" value="1"/>
</dbReference>
<dbReference type="Pfam" id="PF09339">
    <property type="entry name" value="HTH_IclR"/>
    <property type="match status" value="1"/>
</dbReference>
<dbReference type="CDD" id="cd00090">
    <property type="entry name" value="HTH_ARSR"/>
    <property type="match status" value="1"/>
</dbReference>
<feature type="domain" description="HTH iclR-type" evidence="4">
    <location>
        <begin position="20"/>
        <end position="82"/>
    </location>
</feature>
<dbReference type="PANTHER" id="PTHR30136">
    <property type="entry name" value="HELIX-TURN-HELIX TRANSCRIPTIONAL REGULATOR, ICLR FAMILY"/>
    <property type="match status" value="1"/>
</dbReference>
<dbReference type="Gene3D" id="3.30.450.40">
    <property type="match status" value="1"/>
</dbReference>
<feature type="domain" description="IclR-ED" evidence="5">
    <location>
        <begin position="83"/>
        <end position="258"/>
    </location>
</feature>
<dbReference type="SUPFAM" id="SSF55781">
    <property type="entry name" value="GAF domain-like"/>
    <property type="match status" value="1"/>
</dbReference>
<evidence type="ECO:0000256" key="2">
    <source>
        <dbReference type="ARBA" id="ARBA00023125"/>
    </source>
</evidence>
<name>A0A6G8IIY5_9BURK</name>
<evidence type="ECO:0000259" key="4">
    <source>
        <dbReference type="PROSITE" id="PS51077"/>
    </source>
</evidence>
<dbReference type="InterPro" id="IPR050707">
    <property type="entry name" value="HTH_MetabolicPath_Reg"/>
</dbReference>
<evidence type="ECO:0000256" key="1">
    <source>
        <dbReference type="ARBA" id="ARBA00023015"/>
    </source>
</evidence>
<keyword evidence="2" id="KW-0238">DNA-binding</keyword>
<evidence type="ECO:0000256" key="3">
    <source>
        <dbReference type="ARBA" id="ARBA00023163"/>
    </source>
</evidence>
<dbReference type="EMBL" id="CP049989">
    <property type="protein sequence ID" value="QIM53177.1"/>
    <property type="molecule type" value="Genomic_DNA"/>
</dbReference>
<dbReference type="Pfam" id="PF01614">
    <property type="entry name" value="IclR_C"/>
    <property type="match status" value="1"/>
</dbReference>
<dbReference type="SUPFAM" id="SSF46785">
    <property type="entry name" value="Winged helix' DNA-binding domain"/>
    <property type="match status" value="1"/>
</dbReference>
<dbReference type="InterPro" id="IPR011991">
    <property type="entry name" value="ArsR-like_HTH"/>
</dbReference>
<dbReference type="PROSITE" id="PS51077">
    <property type="entry name" value="HTH_ICLR"/>
    <property type="match status" value="1"/>
</dbReference>
<evidence type="ECO:0000259" key="5">
    <source>
        <dbReference type="PROSITE" id="PS51078"/>
    </source>
</evidence>
<accession>A0A6G8IIY5</accession>
<dbReference type="PROSITE" id="PS51078">
    <property type="entry name" value="ICLR_ED"/>
    <property type="match status" value="1"/>
</dbReference>
<dbReference type="InterPro" id="IPR036390">
    <property type="entry name" value="WH_DNA-bd_sf"/>
</dbReference>
<gene>
    <name evidence="6" type="ORF">G9Q37_13965</name>
</gene>
<dbReference type="InterPro" id="IPR014757">
    <property type="entry name" value="Tscrpt_reg_IclR_C"/>
</dbReference>
<dbReference type="GO" id="GO:0045892">
    <property type="term" value="P:negative regulation of DNA-templated transcription"/>
    <property type="evidence" value="ECO:0007669"/>
    <property type="project" value="TreeGrafter"/>
</dbReference>
<dbReference type="PANTHER" id="PTHR30136:SF35">
    <property type="entry name" value="HTH-TYPE TRANSCRIPTIONAL REGULATOR RV1719"/>
    <property type="match status" value="1"/>
</dbReference>
<evidence type="ECO:0000313" key="6">
    <source>
        <dbReference type="EMBL" id="QIM53177.1"/>
    </source>
</evidence>
<keyword evidence="7" id="KW-1185">Reference proteome</keyword>
<protein>
    <submittedName>
        <fullName evidence="6">IclR family transcriptional regulator</fullName>
    </submittedName>
</protein>